<dbReference type="Proteomes" id="UP001501565">
    <property type="component" value="Unassembled WGS sequence"/>
</dbReference>
<feature type="binding site" evidence="4">
    <location>
        <begin position="8"/>
        <end position="15"/>
    </location>
    <ligand>
        <name>ATP</name>
        <dbReference type="ChEBI" id="CHEBI:30616"/>
    </ligand>
</feature>
<dbReference type="HAMAP" id="MF_00636">
    <property type="entry name" value="RapZ_like"/>
    <property type="match status" value="1"/>
</dbReference>
<dbReference type="InterPro" id="IPR053930">
    <property type="entry name" value="RapZ-like_N"/>
</dbReference>
<dbReference type="InterPro" id="IPR027417">
    <property type="entry name" value="P-loop_NTPase"/>
</dbReference>
<evidence type="ECO:0000256" key="1">
    <source>
        <dbReference type="ARBA" id="ARBA00022741"/>
    </source>
</evidence>
<keyword evidence="2 4" id="KW-0067">ATP-binding</keyword>
<dbReference type="PANTHER" id="PTHR30448:SF0">
    <property type="entry name" value="RNASE ADAPTER PROTEIN RAPZ"/>
    <property type="match status" value="1"/>
</dbReference>
<feature type="binding site" evidence="4">
    <location>
        <begin position="58"/>
        <end position="61"/>
    </location>
    <ligand>
        <name>GTP</name>
        <dbReference type="ChEBI" id="CHEBI:37565"/>
    </ligand>
</feature>
<feature type="domain" description="RapZ-like N-terminal" evidence="5">
    <location>
        <begin position="1"/>
        <end position="156"/>
    </location>
</feature>
<keyword evidence="1 4" id="KW-0547">Nucleotide-binding</keyword>
<evidence type="ECO:0000313" key="8">
    <source>
        <dbReference type="Proteomes" id="UP001501565"/>
    </source>
</evidence>
<evidence type="ECO:0000313" key="7">
    <source>
        <dbReference type="EMBL" id="GAA3939135.1"/>
    </source>
</evidence>
<evidence type="ECO:0000256" key="2">
    <source>
        <dbReference type="ARBA" id="ARBA00022840"/>
    </source>
</evidence>
<evidence type="ECO:0000256" key="3">
    <source>
        <dbReference type="ARBA" id="ARBA00023134"/>
    </source>
</evidence>
<dbReference type="NCBIfam" id="NF003828">
    <property type="entry name" value="PRK05416.1"/>
    <property type="match status" value="1"/>
</dbReference>
<name>A0ABP7N820_9GAMM</name>
<accession>A0ABP7N820</accession>
<evidence type="ECO:0000259" key="6">
    <source>
        <dbReference type="Pfam" id="PF22740"/>
    </source>
</evidence>
<dbReference type="PANTHER" id="PTHR30448">
    <property type="entry name" value="RNASE ADAPTER PROTEIN RAPZ"/>
    <property type="match status" value="1"/>
</dbReference>
<proteinExistence type="inferred from homology"/>
<keyword evidence="3 4" id="KW-0342">GTP-binding</keyword>
<feature type="domain" description="RapZ C-terminal" evidence="6">
    <location>
        <begin position="164"/>
        <end position="280"/>
    </location>
</feature>
<comment type="caution">
    <text evidence="7">The sequence shown here is derived from an EMBL/GenBank/DDBJ whole genome shotgun (WGS) entry which is preliminary data.</text>
</comment>
<organism evidence="7 8">
    <name type="scientific">Litoribacillus peritrichatus</name>
    <dbReference type="NCBI Taxonomy" id="718191"/>
    <lineage>
        <taxon>Bacteria</taxon>
        <taxon>Pseudomonadati</taxon>
        <taxon>Pseudomonadota</taxon>
        <taxon>Gammaproteobacteria</taxon>
        <taxon>Oceanospirillales</taxon>
        <taxon>Oceanospirillaceae</taxon>
        <taxon>Litoribacillus</taxon>
    </lineage>
</organism>
<dbReference type="Pfam" id="PF22740">
    <property type="entry name" value="PapZ_C"/>
    <property type="match status" value="1"/>
</dbReference>
<keyword evidence="8" id="KW-1185">Reference proteome</keyword>
<gene>
    <name evidence="7" type="primary">rapZ</name>
    <name evidence="7" type="ORF">GCM10022277_38990</name>
</gene>
<dbReference type="Gene3D" id="3.40.50.300">
    <property type="entry name" value="P-loop containing nucleotide triphosphate hydrolases"/>
    <property type="match status" value="1"/>
</dbReference>
<protein>
    <submittedName>
        <fullName evidence="7">RNase adapter RapZ</fullName>
    </submittedName>
</protein>
<evidence type="ECO:0000259" key="5">
    <source>
        <dbReference type="Pfam" id="PF03668"/>
    </source>
</evidence>
<dbReference type="SUPFAM" id="SSF52540">
    <property type="entry name" value="P-loop containing nucleoside triphosphate hydrolases"/>
    <property type="match status" value="1"/>
</dbReference>
<dbReference type="RefSeq" id="WP_344800316.1">
    <property type="nucleotide sequence ID" value="NZ_BAABBN010000015.1"/>
</dbReference>
<dbReference type="Pfam" id="PF03668">
    <property type="entry name" value="RapZ-like_N"/>
    <property type="match status" value="1"/>
</dbReference>
<reference evidence="8" key="1">
    <citation type="journal article" date="2019" name="Int. J. Syst. Evol. Microbiol.">
        <title>The Global Catalogue of Microorganisms (GCM) 10K type strain sequencing project: providing services to taxonomists for standard genome sequencing and annotation.</title>
        <authorList>
            <consortium name="The Broad Institute Genomics Platform"/>
            <consortium name="The Broad Institute Genome Sequencing Center for Infectious Disease"/>
            <person name="Wu L."/>
            <person name="Ma J."/>
        </authorList>
    </citation>
    <scope>NUCLEOTIDE SEQUENCE [LARGE SCALE GENOMIC DNA]</scope>
    <source>
        <strain evidence="8">JCM 17551</strain>
    </source>
</reference>
<sequence>MKMILISGRSGSGKSSALHALEDCGFYCIDNLPRPLLTDLIKNIANHVEYENTAVSIDVRNFSGDSDQLNNLLAALTEYNIEHQIIFLDSCEDILVKRYNASRRKHPLTSEQRSLREAIQKDKELLTPLMDAADLVVDTSNMSIHDLRDLIRNRITVHQSHEVSLLIQSFGFKYGVPTDSDLMFDVRCLPNPYWEPSLRNFNGKDPEIAEFLSHHDSSKKMLADIQGFIEYWVPMYKKSGRAYITISIGCTGGCHRSVYIAEQLTKYFNTLYSEVHLKHIQL</sequence>
<dbReference type="PIRSF" id="PIRSF005052">
    <property type="entry name" value="P-loopkin"/>
    <property type="match status" value="1"/>
</dbReference>
<dbReference type="InterPro" id="IPR053931">
    <property type="entry name" value="RapZ_C"/>
</dbReference>
<evidence type="ECO:0000256" key="4">
    <source>
        <dbReference type="HAMAP-Rule" id="MF_00636"/>
    </source>
</evidence>
<dbReference type="EMBL" id="BAABBN010000015">
    <property type="protein sequence ID" value="GAA3939135.1"/>
    <property type="molecule type" value="Genomic_DNA"/>
</dbReference>
<dbReference type="InterPro" id="IPR005337">
    <property type="entry name" value="RapZ-like"/>
</dbReference>